<keyword evidence="1" id="KW-0560">Oxidoreductase</keyword>
<dbReference type="EMBL" id="DRGN01000122">
    <property type="protein sequence ID" value="HEU00386.1"/>
    <property type="molecule type" value="Genomic_DNA"/>
</dbReference>
<dbReference type="SUPFAM" id="SSF56762">
    <property type="entry name" value="HydB/Nqo4-like"/>
    <property type="match status" value="1"/>
</dbReference>
<dbReference type="PANTHER" id="PTHR43485:SF1">
    <property type="entry name" value="FORMATE HYDROGENLYASE SUBUNIT 5-RELATED"/>
    <property type="match status" value="1"/>
</dbReference>
<feature type="domain" description="NADH-quinone oxidoreductase subunit D" evidence="2">
    <location>
        <begin position="158"/>
        <end position="251"/>
    </location>
</feature>
<evidence type="ECO:0000313" key="4">
    <source>
        <dbReference type="Proteomes" id="UP000885680"/>
    </source>
</evidence>
<dbReference type="InterPro" id="IPR029014">
    <property type="entry name" value="NiFe-Hase_large"/>
</dbReference>
<evidence type="ECO:0000313" key="3">
    <source>
        <dbReference type="EMBL" id="HEU00386.1"/>
    </source>
</evidence>
<dbReference type="GO" id="GO:0016651">
    <property type="term" value="F:oxidoreductase activity, acting on NAD(P)H"/>
    <property type="evidence" value="ECO:0007669"/>
    <property type="project" value="InterPro"/>
</dbReference>
<evidence type="ECO:0000256" key="1">
    <source>
        <dbReference type="ARBA" id="ARBA00023002"/>
    </source>
</evidence>
<dbReference type="AlphaFoldDB" id="A0A9C9NF23"/>
<comment type="caution">
    <text evidence="3">The sequence shown here is derived from an EMBL/GenBank/DDBJ whole genome shotgun (WGS) entry which is preliminary data.</text>
</comment>
<protein>
    <submittedName>
        <fullName evidence="3">NADH-quinone oxidoreductase subunit D</fullName>
    </submittedName>
</protein>
<dbReference type="GO" id="GO:0048038">
    <property type="term" value="F:quinone binding"/>
    <property type="evidence" value="ECO:0007669"/>
    <property type="project" value="InterPro"/>
</dbReference>
<gene>
    <name evidence="3" type="ORF">ENH89_08530</name>
</gene>
<accession>A0A9C9NF23</accession>
<dbReference type="InterPro" id="IPR052197">
    <property type="entry name" value="ComplexI_49kDa-like"/>
</dbReference>
<dbReference type="Gene3D" id="1.10.645.10">
    <property type="entry name" value="Cytochrome-c3 Hydrogenase, chain B"/>
    <property type="match status" value="2"/>
</dbReference>
<dbReference type="Pfam" id="PF00346">
    <property type="entry name" value="Complex1_49kDa"/>
    <property type="match status" value="1"/>
</dbReference>
<dbReference type="InterPro" id="IPR001135">
    <property type="entry name" value="NADH_Q_OxRdtase_suD"/>
</dbReference>
<name>A0A9C9NF23_9HYPH</name>
<reference evidence="3" key="1">
    <citation type="journal article" date="2020" name="mSystems">
        <title>Genome- and Community-Level Interaction Insights into Carbon Utilization and Element Cycling Functions of Hydrothermarchaeota in Hydrothermal Sediment.</title>
        <authorList>
            <person name="Zhou Z."/>
            <person name="Liu Y."/>
            <person name="Xu W."/>
            <person name="Pan J."/>
            <person name="Luo Z.H."/>
            <person name="Li M."/>
        </authorList>
    </citation>
    <scope>NUCLEOTIDE SEQUENCE</scope>
    <source>
        <strain evidence="3">HyVt-347</strain>
    </source>
</reference>
<organism evidence="3 4">
    <name type="scientific">Aurantimonas coralicida</name>
    <dbReference type="NCBI Taxonomy" id="182270"/>
    <lineage>
        <taxon>Bacteria</taxon>
        <taxon>Pseudomonadati</taxon>
        <taxon>Pseudomonadota</taxon>
        <taxon>Alphaproteobacteria</taxon>
        <taxon>Hyphomicrobiales</taxon>
        <taxon>Aurantimonadaceae</taxon>
        <taxon>Aurantimonas</taxon>
    </lineage>
</organism>
<proteinExistence type="predicted"/>
<sequence length="335" mass="34930">MSMVELTKDQPRSSDGLQMEWIEAPFGPFFPGLPAGLHLSLTLDGDTVAGSDARSLVGMADLPGGTAMAPGQFVDHLAAMQLSPIAYRALACAAIEDAAGIAFGADDRRARAAAIERERIASHLSWLAEFGVQTGFLWLAGRAGALQLAVQGAGTAEIVALAGPIGRLIRRVQAAPLMRMRLRGIGRFGKDRVAWGPVDRARGGGSDARSDDATLKELGFGIRVRNGGDALARMMLRCDEIDQSIGLIATAGTLAAPMLADVGVVSGEGAASIETPRGAARLTVTLTDGKVTGAELETPSTAHLALIDDLTRQRELGDALVAVGSLDLSPWEMRG</sequence>
<dbReference type="PANTHER" id="PTHR43485">
    <property type="entry name" value="HYDROGENASE-4 COMPONENT G"/>
    <property type="match status" value="1"/>
</dbReference>
<dbReference type="Proteomes" id="UP000885680">
    <property type="component" value="Unassembled WGS sequence"/>
</dbReference>
<dbReference type="GO" id="GO:0051287">
    <property type="term" value="F:NAD binding"/>
    <property type="evidence" value="ECO:0007669"/>
    <property type="project" value="InterPro"/>
</dbReference>
<evidence type="ECO:0000259" key="2">
    <source>
        <dbReference type="Pfam" id="PF00346"/>
    </source>
</evidence>